<accession>A0A0S3S5M4</accession>
<keyword evidence="3" id="KW-1185">Reference proteome</keyword>
<keyword evidence="1" id="KW-0472">Membrane</keyword>
<name>A0A0S3S5M4_PHAAN</name>
<organism evidence="2 3">
    <name type="scientific">Vigna angularis var. angularis</name>
    <dbReference type="NCBI Taxonomy" id="157739"/>
    <lineage>
        <taxon>Eukaryota</taxon>
        <taxon>Viridiplantae</taxon>
        <taxon>Streptophyta</taxon>
        <taxon>Embryophyta</taxon>
        <taxon>Tracheophyta</taxon>
        <taxon>Spermatophyta</taxon>
        <taxon>Magnoliopsida</taxon>
        <taxon>eudicotyledons</taxon>
        <taxon>Gunneridae</taxon>
        <taxon>Pentapetalae</taxon>
        <taxon>rosids</taxon>
        <taxon>fabids</taxon>
        <taxon>Fabales</taxon>
        <taxon>Fabaceae</taxon>
        <taxon>Papilionoideae</taxon>
        <taxon>50 kb inversion clade</taxon>
        <taxon>NPAAA clade</taxon>
        <taxon>indigoferoid/millettioid clade</taxon>
        <taxon>Phaseoleae</taxon>
        <taxon>Vigna</taxon>
    </lineage>
</organism>
<protein>
    <submittedName>
        <fullName evidence="2">Uncharacterized protein</fullName>
    </submittedName>
</protein>
<evidence type="ECO:0000256" key="1">
    <source>
        <dbReference type="SAM" id="Phobius"/>
    </source>
</evidence>
<dbReference type="Proteomes" id="UP000291084">
    <property type="component" value="Chromosome 5"/>
</dbReference>
<proteinExistence type="predicted"/>
<gene>
    <name evidence="2" type="primary">Vigan.05G158500</name>
    <name evidence="2" type="ORF">VIGAN_05158500</name>
</gene>
<evidence type="ECO:0000313" key="2">
    <source>
        <dbReference type="EMBL" id="BAT88140.1"/>
    </source>
</evidence>
<sequence>MTVLILLQNLNHAVAKPSFNSTVDHLRFKTTTKLVRIQIAKAKPQIFLHELCFILVQLPSPLVYIFSLLNL</sequence>
<reference evidence="2 3" key="1">
    <citation type="journal article" date="2015" name="Sci. Rep.">
        <title>The power of single molecule real-time sequencing technology in the de novo assembly of a eukaryotic genome.</title>
        <authorList>
            <person name="Sakai H."/>
            <person name="Naito K."/>
            <person name="Ogiso-Tanaka E."/>
            <person name="Takahashi Y."/>
            <person name="Iseki K."/>
            <person name="Muto C."/>
            <person name="Satou K."/>
            <person name="Teruya K."/>
            <person name="Shiroma A."/>
            <person name="Shimoji M."/>
            <person name="Hirano T."/>
            <person name="Itoh T."/>
            <person name="Kaga A."/>
            <person name="Tomooka N."/>
        </authorList>
    </citation>
    <scope>NUCLEOTIDE SEQUENCE [LARGE SCALE GENOMIC DNA]</scope>
    <source>
        <strain evidence="3">cv. Shumari</strain>
    </source>
</reference>
<keyword evidence="1" id="KW-1133">Transmembrane helix</keyword>
<dbReference type="AlphaFoldDB" id="A0A0S3S5M4"/>
<evidence type="ECO:0000313" key="3">
    <source>
        <dbReference type="Proteomes" id="UP000291084"/>
    </source>
</evidence>
<keyword evidence="1" id="KW-0812">Transmembrane</keyword>
<feature type="transmembrane region" description="Helical" evidence="1">
    <location>
        <begin position="46"/>
        <end position="69"/>
    </location>
</feature>
<dbReference type="EMBL" id="AP015038">
    <property type="protein sequence ID" value="BAT88140.1"/>
    <property type="molecule type" value="Genomic_DNA"/>
</dbReference>